<dbReference type="Proteomes" id="UP000238479">
    <property type="component" value="Chromosome 5"/>
</dbReference>
<reference evidence="1 2" key="1">
    <citation type="journal article" date="2018" name="Nat. Genet.">
        <title>The Rosa genome provides new insights in the design of modern roses.</title>
        <authorList>
            <person name="Bendahmane M."/>
        </authorList>
    </citation>
    <scope>NUCLEOTIDE SEQUENCE [LARGE SCALE GENOMIC DNA]</scope>
    <source>
        <strain evidence="2">cv. Old Blush</strain>
    </source>
</reference>
<sequence length="62" mass="7010">MVLFKKAQVSHHRSCTKLGVMTASQRNIRPNMLIGGYRHNWDLVNTWTICKINSSCVGCNCS</sequence>
<proteinExistence type="predicted"/>
<dbReference type="AlphaFoldDB" id="A0A2P6Q922"/>
<keyword evidence="2" id="KW-1185">Reference proteome</keyword>
<name>A0A2P6Q922_ROSCH</name>
<protein>
    <submittedName>
        <fullName evidence="1">Uncharacterized protein</fullName>
    </submittedName>
</protein>
<dbReference type="Gramene" id="PRQ30678">
    <property type="protein sequence ID" value="PRQ30678"/>
    <property type="gene ID" value="RchiOBHm_Chr5g0027231"/>
</dbReference>
<organism evidence="1 2">
    <name type="scientific">Rosa chinensis</name>
    <name type="common">China rose</name>
    <dbReference type="NCBI Taxonomy" id="74649"/>
    <lineage>
        <taxon>Eukaryota</taxon>
        <taxon>Viridiplantae</taxon>
        <taxon>Streptophyta</taxon>
        <taxon>Embryophyta</taxon>
        <taxon>Tracheophyta</taxon>
        <taxon>Spermatophyta</taxon>
        <taxon>Magnoliopsida</taxon>
        <taxon>eudicotyledons</taxon>
        <taxon>Gunneridae</taxon>
        <taxon>Pentapetalae</taxon>
        <taxon>rosids</taxon>
        <taxon>fabids</taxon>
        <taxon>Rosales</taxon>
        <taxon>Rosaceae</taxon>
        <taxon>Rosoideae</taxon>
        <taxon>Rosoideae incertae sedis</taxon>
        <taxon>Rosa</taxon>
    </lineage>
</organism>
<evidence type="ECO:0000313" key="2">
    <source>
        <dbReference type="Proteomes" id="UP000238479"/>
    </source>
</evidence>
<dbReference type="EMBL" id="PDCK01000043">
    <property type="protein sequence ID" value="PRQ30678.1"/>
    <property type="molecule type" value="Genomic_DNA"/>
</dbReference>
<gene>
    <name evidence="1" type="ORF">RchiOBHm_Chr5g0027231</name>
</gene>
<accession>A0A2P6Q922</accession>
<evidence type="ECO:0000313" key="1">
    <source>
        <dbReference type="EMBL" id="PRQ30678.1"/>
    </source>
</evidence>
<comment type="caution">
    <text evidence="1">The sequence shown here is derived from an EMBL/GenBank/DDBJ whole genome shotgun (WGS) entry which is preliminary data.</text>
</comment>